<protein>
    <submittedName>
        <fullName evidence="3">IS630 family transposase</fullName>
    </submittedName>
</protein>
<gene>
    <name evidence="3" type="ORF">ABS861_03600</name>
</gene>
<dbReference type="InterPro" id="IPR047655">
    <property type="entry name" value="Transpos_IS630-like"/>
</dbReference>
<evidence type="ECO:0000313" key="3">
    <source>
        <dbReference type="EMBL" id="XCA35132.1"/>
    </source>
</evidence>
<dbReference type="SUPFAM" id="SSF46689">
    <property type="entry name" value="Homeodomain-like"/>
    <property type="match status" value="1"/>
</dbReference>
<feature type="domain" description="Winged helix-turn helix" evidence="2">
    <location>
        <begin position="86"/>
        <end position="141"/>
    </location>
</feature>
<dbReference type="AlphaFoldDB" id="A0AAU7YPJ4"/>
<evidence type="ECO:0000259" key="1">
    <source>
        <dbReference type="Pfam" id="PF13358"/>
    </source>
</evidence>
<dbReference type="InterPro" id="IPR036397">
    <property type="entry name" value="RNaseH_sf"/>
</dbReference>
<name>A0AAU7YPJ4_9RICK</name>
<dbReference type="NCBIfam" id="NF033545">
    <property type="entry name" value="transpos_IS630"/>
    <property type="match status" value="1"/>
</dbReference>
<dbReference type="GO" id="GO:0003676">
    <property type="term" value="F:nucleic acid binding"/>
    <property type="evidence" value="ECO:0007669"/>
    <property type="project" value="InterPro"/>
</dbReference>
<dbReference type="Pfam" id="PF13592">
    <property type="entry name" value="HTH_33"/>
    <property type="match status" value="1"/>
</dbReference>
<sequence length="320" mass="36913">MELKKHGIRGEIGRRLQAIISGKEYGITKVAQIYRITRTTLMKWITRFKEGGVDAFKIQPGRGVKPKLSYKQQEEIKNVIAEEGANLTAKKLKIIIEKMFSIEVSKSTAHGLMQKLGFSYITPRPVHNKQDKNKQEKFKKNLNETIVTYPEKELFFFDESRFGTHSKIGHGWFKKGIRTQVKVKLGRQNFYLYSAVNPRNGETSSLFAPNVNTDCMNIFLEQMSQYLGTREAFLIVDCAGWHRSKGLKIPQNITLIYLPPYSPELNPVERLWQYLKDNLIKNRIYDSVSLLEDTICAFIRNITESSIKTICSVSYLPTYL</sequence>
<reference evidence="3" key="1">
    <citation type="submission" date="2024-06" db="EMBL/GenBank/DDBJ databases">
        <title>Genome assembly of the Oeneis chryxus ivallda.</title>
        <authorList>
            <person name="MacDonald Z."/>
            <person name="Shaffer H.B."/>
            <person name="Gillespie T."/>
            <person name="Marimuthu M.P.A."/>
            <person name="Nguyen O."/>
            <person name="Fairbairn C.W."/>
            <person name="Seligmann W.E."/>
            <person name="Escalona M."/>
            <person name="Miller C."/>
            <person name="Toffelmier E."/>
        </authorList>
    </citation>
    <scope>NUCLEOTIDE SEQUENCE</scope>
    <source>
        <strain evidence="3">CCGP_102_HBS-TG_Oc004</strain>
    </source>
</reference>
<dbReference type="InterPro" id="IPR009057">
    <property type="entry name" value="Homeodomain-like_sf"/>
</dbReference>
<dbReference type="InterPro" id="IPR025959">
    <property type="entry name" value="Winged_HTH_dom"/>
</dbReference>
<organism evidence="3">
    <name type="scientific">Wolbachia endosymbiont of Oeneis ivallda</name>
    <dbReference type="NCBI Taxonomy" id="3171168"/>
    <lineage>
        <taxon>Bacteria</taxon>
        <taxon>Pseudomonadati</taxon>
        <taxon>Pseudomonadota</taxon>
        <taxon>Alphaproteobacteria</taxon>
        <taxon>Rickettsiales</taxon>
        <taxon>Anaplasmataceae</taxon>
        <taxon>Wolbachieae</taxon>
        <taxon>Wolbachia</taxon>
    </lineage>
</organism>
<dbReference type="Pfam" id="PF13358">
    <property type="entry name" value="DDE_3"/>
    <property type="match status" value="1"/>
</dbReference>
<dbReference type="PANTHER" id="PTHR46564">
    <property type="entry name" value="TRANSPOSASE"/>
    <property type="match status" value="1"/>
</dbReference>
<proteinExistence type="predicted"/>
<dbReference type="EMBL" id="CP158587">
    <property type="protein sequence ID" value="XCA35132.1"/>
    <property type="molecule type" value="Genomic_DNA"/>
</dbReference>
<evidence type="ECO:0000259" key="2">
    <source>
        <dbReference type="Pfam" id="PF13592"/>
    </source>
</evidence>
<dbReference type="Gene3D" id="3.30.420.10">
    <property type="entry name" value="Ribonuclease H-like superfamily/Ribonuclease H"/>
    <property type="match status" value="1"/>
</dbReference>
<feature type="domain" description="Tc1-like transposase DDE" evidence="1">
    <location>
        <begin position="154"/>
        <end position="289"/>
    </location>
</feature>
<dbReference type="Pfam" id="PF13384">
    <property type="entry name" value="HTH_23"/>
    <property type="match status" value="1"/>
</dbReference>
<accession>A0AAU7YPJ4</accession>
<dbReference type="PANTHER" id="PTHR46564:SF1">
    <property type="entry name" value="TRANSPOSASE"/>
    <property type="match status" value="1"/>
</dbReference>
<dbReference type="InterPro" id="IPR038717">
    <property type="entry name" value="Tc1-like_DDE_dom"/>
</dbReference>